<dbReference type="InterPro" id="IPR028994">
    <property type="entry name" value="Integrin_alpha_N"/>
</dbReference>
<evidence type="ECO:0000313" key="2">
    <source>
        <dbReference type="EMBL" id="MDA5398858.1"/>
    </source>
</evidence>
<organism evidence="2 3">
    <name type="scientific">Hoeflea prorocentri</name>
    <dbReference type="NCBI Taxonomy" id="1922333"/>
    <lineage>
        <taxon>Bacteria</taxon>
        <taxon>Pseudomonadati</taxon>
        <taxon>Pseudomonadota</taxon>
        <taxon>Alphaproteobacteria</taxon>
        <taxon>Hyphomicrobiales</taxon>
        <taxon>Rhizobiaceae</taxon>
        <taxon>Hoeflea</taxon>
    </lineage>
</organism>
<dbReference type="Proteomes" id="UP001151234">
    <property type="component" value="Unassembled WGS sequence"/>
</dbReference>
<comment type="caution">
    <text evidence="2">The sequence shown here is derived from an EMBL/GenBank/DDBJ whole genome shotgun (WGS) entry which is preliminary data.</text>
</comment>
<dbReference type="EMBL" id="JAPJZI010000001">
    <property type="protein sequence ID" value="MDA5398858.1"/>
    <property type="molecule type" value="Genomic_DNA"/>
</dbReference>
<accession>A0A9X3ZHL9</accession>
<protein>
    <recommendedName>
        <fullName evidence="4">VCBS repeat-containing protein</fullName>
    </recommendedName>
</protein>
<evidence type="ECO:0000256" key="1">
    <source>
        <dbReference type="SAM" id="MobiDB-lite"/>
    </source>
</evidence>
<dbReference type="SUPFAM" id="SSF69318">
    <property type="entry name" value="Integrin alpha N-terminal domain"/>
    <property type="match status" value="1"/>
</dbReference>
<evidence type="ECO:0008006" key="4">
    <source>
        <dbReference type="Google" id="ProtNLM"/>
    </source>
</evidence>
<evidence type="ECO:0000313" key="3">
    <source>
        <dbReference type="Proteomes" id="UP001151234"/>
    </source>
</evidence>
<dbReference type="RefSeq" id="WP_267990264.1">
    <property type="nucleotide sequence ID" value="NZ_JAPJZI010000001.1"/>
</dbReference>
<keyword evidence="3" id="KW-1185">Reference proteome</keyword>
<gene>
    <name evidence="2" type="ORF">OQ273_09780</name>
</gene>
<proteinExistence type="predicted"/>
<sequence length="267" mass="28791">MPSEISKEPGKRTPPGGLPDGRVASGSGDIREAWYGAPTERYAHAVLGDAIEAGELVVRTRSGTVLTLSLPENQVFEDRTPRLADLDGDGLTEVITIRAGQAVGAAVVIYGIREGRLVELAATDPIGRANRWLNIAAIHDLDGRPGLEIAYVRTPHIGGTLIFLSFDGRRLKQLAAMEGFSNHVIGSRELRLSAVADIDGDGRLELALPSKDRRTLRIVGWGPSGPVNRETIPLPTRIDKAIVLQNTNGFKGFVLGLDDGRFYEVSR</sequence>
<reference evidence="2" key="1">
    <citation type="submission" date="2022-11" db="EMBL/GenBank/DDBJ databases">
        <title>Draft genome sequence of Hoeflea poritis E7-10 and Hoeflea prorocentri PM5-8, separated from scleractinian coral Porites lutea and marine dinoflagellate.</title>
        <authorList>
            <person name="Zhang G."/>
            <person name="Wei Q."/>
            <person name="Cai L."/>
        </authorList>
    </citation>
    <scope>NUCLEOTIDE SEQUENCE</scope>
    <source>
        <strain evidence="2">PM5-8</strain>
    </source>
</reference>
<feature type="compositionally biased region" description="Basic and acidic residues" evidence="1">
    <location>
        <begin position="1"/>
        <end position="11"/>
    </location>
</feature>
<dbReference type="AlphaFoldDB" id="A0A9X3ZHL9"/>
<name>A0A9X3ZHL9_9HYPH</name>
<feature type="region of interest" description="Disordered" evidence="1">
    <location>
        <begin position="1"/>
        <end position="24"/>
    </location>
</feature>